<protein>
    <recommendedName>
        <fullName evidence="4">HTH araC/xylS-type domain-containing protein</fullName>
    </recommendedName>
</protein>
<dbReference type="Pfam" id="PF12833">
    <property type="entry name" value="HTH_18"/>
    <property type="match status" value="1"/>
</dbReference>
<reference evidence="5 6" key="1">
    <citation type="journal article" date="2014" name="Environ. Microbiol.">
        <title>Comparative genomics of the marine bacterial genus Glaciecola reveals the high degree of genomic diversity and genomic characteristic for cold adaptation.</title>
        <authorList>
            <person name="Qin Q.L."/>
            <person name="Xie B.B."/>
            <person name="Yu Y."/>
            <person name="Shu Y.L."/>
            <person name="Rong J.C."/>
            <person name="Zhang Y.J."/>
            <person name="Zhao D.L."/>
            <person name="Chen X.L."/>
            <person name="Zhang X.Y."/>
            <person name="Chen B."/>
            <person name="Zhou B.C."/>
            <person name="Zhang Y.Z."/>
        </authorList>
    </citation>
    <scope>NUCLEOTIDE SEQUENCE [LARGE SCALE GENOMIC DNA]</scope>
    <source>
        <strain evidence="5 6">NO2</strain>
    </source>
</reference>
<evidence type="ECO:0000259" key="4">
    <source>
        <dbReference type="PROSITE" id="PS01124"/>
    </source>
</evidence>
<dbReference type="Gene3D" id="1.10.10.60">
    <property type="entry name" value="Homeodomain-like"/>
    <property type="match status" value="1"/>
</dbReference>
<dbReference type="InterPro" id="IPR050204">
    <property type="entry name" value="AraC_XylS_family_regulators"/>
</dbReference>
<dbReference type="InterPro" id="IPR018060">
    <property type="entry name" value="HTH_AraC"/>
</dbReference>
<dbReference type="InterPro" id="IPR009057">
    <property type="entry name" value="Homeodomain-like_sf"/>
</dbReference>
<dbReference type="EMBL" id="BAEK01000043">
    <property type="protein sequence ID" value="GAC05720.1"/>
    <property type="molecule type" value="Genomic_DNA"/>
</dbReference>
<name>A0ABQ0I8L5_9ALTE</name>
<organism evidence="5 6">
    <name type="scientific">Paraglaciecola agarilytica NO2</name>
    <dbReference type="NCBI Taxonomy" id="1125747"/>
    <lineage>
        <taxon>Bacteria</taxon>
        <taxon>Pseudomonadati</taxon>
        <taxon>Pseudomonadota</taxon>
        <taxon>Gammaproteobacteria</taxon>
        <taxon>Alteromonadales</taxon>
        <taxon>Alteromonadaceae</taxon>
        <taxon>Paraglaciecola</taxon>
    </lineage>
</organism>
<evidence type="ECO:0000256" key="1">
    <source>
        <dbReference type="ARBA" id="ARBA00023015"/>
    </source>
</evidence>
<evidence type="ECO:0000313" key="5">
    <source>
        <dbReference type="EMBL" id="GAC05720.1"/>
    </source>
</evidence>
<dbReference type="SMART" id="SM00342">
    <property type="entry name" value="HTH_ARAC"/>
    <property type="match status" value="1"/>
</dbReference>
<dbReference type="PROSITE" id="PS00041">
    <property type="entry name" value="HTH_ARAC_FAMILY_1"/>
    <property type="match status" value="1"/>
</dbReference>
<keyword evidence="2" id="KW-0238">DNA-binding</keyword>
<sequence>MNPILPLSKFAKFSSSSVDEAQRHVANIFCPHQFTLLNRSNTFSTQVNEAPFGKSALVYISYGTAVKIETEQLSNSFLVQVPWKGSARVEVAGSNTIIRPGLASIISPNQEMKMLWSQDCAFFSVRLDKKKIEEALVNILGCALPIPLVFETTFDLNSPEGTSWLNAVHFISQQLELSLQPLATFVLLQQLEHTLCLMLLNLTRHNYNTRLLQEIVSLAPKTIHRAKDFIRQNIQQHITLKQLAQITDVAPATLTKHFSHFVGLSPMKYVRNEKLSEVRQILLSNQKNITVTDVALMFGFNHLGRFAEYYKNRFGELPSETYQRHG</sequence>
<accession>A0ABQ0I8L5</accession>
<dbReference type="PROSITE" id="PS01124">
    <property type="entry name" value="HTH_ARAC_FAMILY_2"/>
    <property type="match status" value="1"/>
</dbReference>
<dbReference type="SUPFAM" id="SSF46689">
    <property type="entry name" value="Homeodomain-like"/>
    <property type="match status" value="2"/>
</dbReference>
<dbReference type="RefSeq" id="WP_008304490.1">
    <property type="nucleotide sequence ID" value="NZ_BAEK01000043.1"/>
</dbReference>
<evidence type="ECO:0000256" key="2">
    <source>
        <dbReference type="ARBA" id="ARBA00023125"/>
    </source>
</evidence>
<dbReference type="InterPro" id="IPR035418">
    <property type="entry name" value="AraC-bd_2"/>
</dbReference>
<dbReference type="Proteomes" id="UP000008372">
    <property type="component" value="Unassembled WGS sequence"/>
</dbReference>
<dbReference type="Pfam" id="PF14525">
    <property type="entry name" value="AraC_binding_2"/>
    <property type="match status" value="1"/>
</dbReference>
<keyword evidence="3" id="KW-0804">Transcription</keyword>
<dbReference type="InterPro" id="IPR018062">
    <property type="entry name" value="HTH_AraC-typ_CS"/>
</dbReference>
<feature type="domain" description="HTH araC/xylS-type" evidence="4">
    <location>
        <begin position="224"/>
        <end position="324"/>
    </location>
</feature>
<keyword evidence="6" id="KW-1185">Reference proteome</keyword>
<evidence type="ECO:0000313" key="6">
    <source>
        <dbReference type="Proteomes" id="UP000008372"/>
    </source>
</evidence>
<dbReference type="PANTHER" id="PTHR46796">
    <property type="entry name" value="HTH-TYPE TRANSCRIPTIONAL ACTIVATOR RHAS-RELATED"/>
    <property type="match status" value="1"/>
</dbReference>
<gene>
    <name evidence="5" type="ORF">GAGA_2881</name>
</gene>
<evidence type="ECO:0000256" key="3">
    <source>
        <dbReference type="ARBA" id="ARBA00023163"/>
    </source>
</evidence>
<keyword evidence="1" id="KW-0805">Transcription regulation</keyword>
<proteinExistence type="predicted"/>
<comment type="caution">
    <text evidence="5">The sequence shown here is derived from an EMBL/GenBank/DDBJ whole genome shotgun (WGS) entry which is preliminary data.</text>
</comment>